<dbReference type="OrthoDB" id="3725455at2"/>
<feature type="domain" description="LssY-like C-terminal" evidence="3">
    <location>
        <begin position="61"/>
        <end position="243"/>
    </location>
</feature>
<sequence length="254" mass="27854">MNEVPATSESAAPVSPKNSRSEWKTAVLVFLGIVATYFLVAYVVMPLVWKRYAHRHPGLDNTPGMTVAADGHLGDPINVALVSAEADLKPVMEAAGWFPADPLGVRADLKIAADTVLSREYRAAPVSNLFLYGRKEDFAFEKPVGNNPRQRHHVRFWKSAQLDDQNRPLWVGSAAYDSHVELSRTTGQITHHISPDVDAERDLLFGDLQQTGRLVDVQLIADFHKTKSGKNGGGDPWHTDGALMQGTIRPATSP</sequence>
<keyword evidence="2" id="KW-0812">Transmembrane</keyword>
<dbReference type="Proteomes" id="UP000315017">
    <property type="component" value="Chromosome"/>
</dbReference>
<dbReference type="RefSeq" id="WP_145093096.1">
    <property type="nucleotide sequence ID" value="NZ_CP036274.1"/>
</dbReference>
<keyword evidence="2" id="KW-0472">Membrane</keyword>
<dbReference type="InterPro" id="IPR025902">
    <property type="entry name" value="LssY-like-C_dom"/>
</dbReference>
<dbReference type="EMBL" id="CP036274">
    <property type="protein sequence ID" value="QDU29378.1"/>
    <property type="molecule type" value="Genomic_DNA"/>
</dbReference>
<evidence type="ECO:0000256" key="2">
    <source>
        <dbReference type="SAM" id="Phobius"/>
    </source>
</evidence>
<evidence type="ECO:0000259" key="3">
    <source>
        <dbReference type="Pfam" id="PF14067"/>
    </source>
</evidence>
<accession>A0A517YGN6</accession>
<evidence type="ECO:0000313" key="5">
    <source>
        <dbReference type="Proteomes" id="UP000315017"/>
    </source>
</evidence>
<proteinExistence type="predicted"/>
<gene>
    <name evidence="4" type="ORF">ETAA8_44870</name>
</gene>
<dbReference type="AlphaFoldDB" id="A0A517YGN6"/>
<dbReference type="Pfam" id="PF14067">
    <property type="entry name" value="LssY_C"/>
    <property type="match status" value="1"/>
</dbReference>
<reference evidence="4 5" key="1">
    <citation type="submission" date="2019-02" db="EMBL/GenBank/DDBJ databases">
        <title>Deep-cultivation of Planctomycetes and their phenomic and genomic characterization uncovers novel biology.</title>
        <authorList>
            <person name="Wiegand S."/>
            <person name="Jogler M."/>
            <person name="Boedeker C."/>
            <person name="Pinto D."/>
            <person name="Vollmers J."/>
            <person name="Rivas-Marin E."/>
            <person name="Kohn T."/>
            <person name="Peeters S.H."/>
            <person name="Heuer A."/>
            <person name="Rast P."/>
            <person name="Oberbeckmann S."/>
            <person name="Bunk B."/>
            <person name="Jeske O."/>
            <person name="Meyerdierks A."/>
            <person name="Storesund J.E."/>
            <person name="Kallscheuer N."/>
            <person name="Luecker S."/>
            <person name="Lage O.M."/>
            <person name="Pohl T."/>
            <person name="Merkel B.J."/>
            <person name="Hornburger P."/>
            <person name="Mueller R.-W."/>
            <person name="Bruemmer F."/>
            <person name="Labrenz M."/>
            <person name="Spormann A.M."/>
            <person name="Op den Camp H."/>
            <person name="Overmann J."/>
            <person name="Amann R."/>
            <person name="Jetten M.S.M."/>
            <person name="Mascher T."/>
            <person name="Medema M.H."/>
            <person name="Devos D.P."/>
            <person name="Kaster A.-K."/>
            <person name="Ovreas L."/>
            <person name="Rohde M."/>
            <person name="Galperin M.Y."/>
            <person name="Jogler C."/>
        </authorList>
    </citation>
    <scope>NUCLEOTIDE SEQUENCE [LARGE SCALE GENOMIC DNA]</scope>
    <source>
        <strain evidence="4 5">ETA_A8</strain>
    </source>
</reference>
<protein>
    <recommendedName>
        <fullName evidence="3">LssY-like C-terminal domain-containing protein</fullName>
    </recommendedName>
</protein>
<feature type="region of interest" description="Disordered" evidence="1">
    <location>
        <begin position="230"/>
        <end position="254"/>
    </location>
</feature>
<evidence type="ECO:0000256" key="1">
    <source>
        <dbReference type="SAM" id="MobiDB-lite"/>
    </source>
</evidence>
<dbReference type="KEGG" id="aagg:ETAA8_44870"/>
<keyword evidence="2" id="KW-1133">Transmembrane helix</keyword>
<feature type="transmembrane region" description="Helical" evidence="2">
    <location>
        <begin position="26"/>
        <end position="49"/>
    </location>
</feature>
<organism evidence="4 5">
    <name type="scientific">Anatilimnocola aggregata</name>
    <dbReference type="NCBI Taxonomy" id="2528021"/>
    <lineage>
        <taxon>Bacteria</taxon>
        <taxon>Pseudomonadati</taxon>
        <taxon>Planctomycetota</taxon>
        <taxon>Planctomycetia</taxon>
        <taxon>Pirellulales</taxon>
        <taxon>Pirellulaceae</taxon>
        <taxon>Anatilimnocola</taxon>
    </lineage>
</organism>
<name>A0A517YGN6_9BACT</name>
<keyword evidence="5" id="KW-1185">Reference proteome</keyword>
<evidence type="ECO:0000313" key="4">
    <source>
        <dbReference type="EMBL" id="QDU29378.1"/>
    </source>
</evidence>